<keyword evidence="2" id="KW-0378">Hydrolase</keyword>
<protein>
    <recommendedName>
        <fullName evidence="6">Nocturnin</fullName>
    </recommendedName>
</protein>
<evidence type="ECO:0008006" key="6">
    <source>
        <dbReference type="Google" id="ProtNLM"/>
    </source>
</evidence>
<dbReference type="InterPro" id="IPR036691">
    <property type="entry name" value="Endo/exonu/phosph_ase_sf"/>
</dbReference>
<dbReference type="PANTHER" id="PTHR12121:SF45">
    <property type="entry name" value="NOCTURNIN"/>
    <property type="match status" value="1"/>
</dbReference>
<dbReference type="OrthoDB" id="276515at2759"/>
<evidence type="ECO:0000313" key="5">
    <source>
        <dbReference type="Proteomes" id="UP001152622"/>
    </source>
</evidence>
<name>A0A9Q1GFK7_SYNKA</name>
<organism evidence="4 5">
    <name type="scientific">Synaphobranchus kaupii</name>
    <name type="common">Kaup's arrowtooth eel</name>
    <dbReference type="NCBI Taxonomy" id="118154"/>
    <lineage>
        <taxon>Eukaryota</taxon>
        <taxon>Metazoa</taxon>
        <taxon>Chordata</taxon>
        <taxon>Craniata</taxon>
        <taxon>Vertebrata</taxon>
        <taxon>Euteleostomi</taxon>
        <taxon>Actinopterygii</taxon>
        <taxon>Neopterygii</taxon>
        <taxon>Teleostei</taxon>
        <taxon>Anguilliformes</taxon>
        <taxon>Synaphobranchidae</taxon>
        <taxon>Synaphobranchus</taxon>
    </lineage>
</organism>
<comment type="similarity">
    <text evidence="1">Belongs to the CCR4/nocturin family.</text>
</comment>
<keyword evidence="5" id="KW-1185">Reference proteome</keyword>
<feature type="region of interest" description="Disordered" evidence="3">
    <location>
        <begin position="210"/>
        <end position="243"/>
    </location>
</feature>
<dbReference type="GO" id="GO:0000175">
    <property type="term" value="F:3'-5'-RNA exonuclease activity"/>
    <property type="evidence" value="ECO:0007669"/>
    <property type="project" value="TreeGrafter"/>
</dbReference>
<feature type="compositionally biased region" description="Low complexity" evidence="3">
    <location>
        <begin position="234"/>
        <end position="243"/>
    </location>
</feature>
<reference evidence="4" key="1">
    <citation type="journal article" date="2023" name="Science">
        <title>Genome structures resolve the early diversification of teleost fishes.</title>
        <authorList>
            <person name="Parey E."/>
            <person name="Louis A."/>
            <person name="Montfort J."/>
            <person name="Bouchez O."/>
            <person name="Roques C."/>
            <person name="Iampietro C."/>
            <person name="Lluch J."/>
            <person name="Castinel A."/>
            <person name="Donnadieu C."/>
            <person name="Desvignes T."/>
            <person name="Floi Bucao C."/>
            <person name="Jouanno E."/>
            <person name="Wen M."/>
            <person name="Mejri S."/>
            <person name="Dirks R."/>
            <person name="Jansen H."/>
            <person name="Henkel C."/>
            <person name="Chen W.J."/>
            <person name="Zahm M."/>
            <person name="Cabau C."/>
            <person name="Klopp C."/>
            <person name="Thompson A.W."/>
            <person name="Robinson-Rechavi M."/>
            <person name="Braasch I."/>
            <person name="Lecointre G."/>
            <person name="Bobe J."/>
            <person name="Postlethwait J.H."/>
            <person name="Berthelot C."/>
            <person name="Roest Crollius H."/>
            <person name="Guiguen Y."/>
        </authorList>
    </citation>
    <scope>NUCLEOTIDE SEQUENCE</scope>
    <source>
        <strain evidence="4">WJC10195</strain>
    </source>
</reference>
<evidence type="ECO:0000256" key="2">
    <source>
        <dbReference type="ARBA" id="ARBA00022801"/>
    </source>
</evidence>
<dbReference type="InterPro" id="IPR050410">
    <property type="entry name" value="CCR4/nocturin_mRNA_transcr"/>
</dbReference>
<proteinExistence type="inferred from homology"/>
<evidence type="ECO:0000313" key="4">
    <source>
        <dbReference type="EMBL" id="KAJ8382615.1"/>
    </source>
</evidence>
<accession>A0A9Q1GFK7</accession>
<evidence type="ECO:0000256" key="1">
    <source>
        <dbReference type="ARBA" id="ARBA00010774"/>
    </source>
</evidence>
<sequence>MDSRISKPVPVKVAPRGLACSSTACSMGSSTGRLYSALAQPLSSTGLAQPEPCLEQGAHEESADPDRLMKECEEALRNRPARLHRDFVFPEGSGPLSQPIRVMQWNILAQALGEGKDSFVECPLDALNWAERKYLILEEILTYPARHPVPAGAVVTLPGCGAKQRARRLRPLLPPGPRFELLDSASLRLTALALKTNQVAIVQTLRCRATGRPPVHGGHPPEGAERLGTPSQRPGLGPAAEPAGGCRRGPGACRCCTPPGRSGPPGRAATPLDYIWYSQVPSAWTSVLDLPTEQQIGPGRLPSYSYPSDHISLVCDIRFQDNPDQLQ</sequence>
<dbReference type="PANTHER" id="PTHR12121">
    <property type="entry name" value="CARBON CATABOLITE REPRESSOR PROTEIN 4"/>
    <property type="match status" value="1"/>
</dbReference>
<evidence type="ECO:0000256" key="3">
    <source>
        <dbReference type="SAM" id="MobiDB-lite"/>
    </source>
</evidence>
<dbReference type="Proteomes" id="UP001152622">
    <property type="component" value="Chromosome 1"/>
</dbReference>
<dbReference type="EMBL" id="JAINUF010000001">
    <property type="protein sequence ID" value="KAJ8382615.1"/>
    <property type="molecule type" value="Genomic_DNA"/>
</dbReference>
<gene>
    <name evidence="4" type="ORF">SKAU_G00033930</name>
</gene>
<dbReference type="Gene3D" id="3.60.10.10">
    <property type="entry name" value="Endonuclease/exonuclease/phosphatase"/>
    <property type="match status" value="2"/>
</dbReference>
<dbReference type="AlphaFoldDB" id="A0A9Q1GFK7"/>
<dbReference type="GO" id="GO:0006139">
    <property type="term" value="P:nucleobase-containing compound metabolic process"/>
    <property type="evidence" value="ECO:0007669"/>
    <property type="project" value="UniProtKB-ARBA"/>
</dbReference>
<comment type="caution">
    <text evidence="4">The sequence shown here is derived from an EMBL/GenBank/DDBJ whole genome shotgun (WGS) entry which is preliminary data.</text>
</comment>